<name>A0A381S127_9ZZZZ</name>
<dbReference type="InterPro" id="IPR003691">
    <property type="entry name" value="FluC"/>
</dbReference>
<evidence type="ECO:0000256" key="3">
    <source>
        <dbReference type="ARBA" id="ARBA00022692"/>
    </source>
</evidence>
<dbReference type="EMBL" id="UINC01002538">
    <property type="protein sequence ID" value="SUZ97750.1"/>
    <property type="molecule type" value="Genomic_DNA"/>
</dbReference>
<dbReference type="PANTHER" id="PTHR28259:SF1">
    <property type="entry name" value="FLUORIDE EXPORT PROTEIN 1-RELATED"/>
    <property type="match status" value="1"/>
</dbReference>
<comment type="similarity">
    <text evidence="6">Belongs to the fluoride channel Fluc/FEX (TC 1.A.43) family.</text>
</comment>
<reference evidence="9" key="1">
    <citation type="submission" date="2018-05" db="EMBL/GenBank/DDBJ databases">
        <authorList>
            <person name="Lanie J.A."/>
            <person name="Ng W.-L."/>
            <person name="Kazmierczak K.M."/>
            <person name="Andrzejewski T.M."/>
            <person name="Davidsen T.M."/>
            <person name="Wayne K.J."/>
            <person name="Tettelin H."/>
            <person name="Glass J.I."/>
            <person name="Rusch D."/>
            <person name="Podicherti R."/>
            <person name="Tsui H.-C.T."/>
            <person name="Winkler M.E."/>
        </authorList>
    </citation>
    <scope>NUCLEOTIDE SEQUENCE</scope>
</reference>
<feature type="transmembrane region" description="Helical" evidence="8">
    <location>
        <begin position="95"/>
        <end position="118"/>
    </location>
</feature>
<proteinExistence type="inferred from homology"/>
<evidence type="ECO:0000313" key="9">
    <source>
        <dbReference type="EMBL" id="SUZ97750.1"/>
    </source>
</evidence>
<keyword evidence="3 8" id="KW-0812">Transmembrane</keyword>
<feature type="transmembrane region" description="Helical" evidence="8">
    <location>
        <begin position="68"/>
        <end position="89"/>
    </location>
</feature>
<comment type="catalytic activity">
    <reaction evidence="7">
        <text>fluoride(in) = fluoride(out)</text>
        <dbReference type="Rhea" id="RHEA:76159"/>
        <dbReference type="ChEBI" id="CHEBI:17051"/>
    </reaction>
    <physiologicalReaction direction="left-to-right" evidence="7">
        <dbReference type="Rhea" id="RHEA:76160"/>
    </physiologicalReaction>
</comment>
<dbReference type="NCBIfam" id="TIGR00494">
    <property type="entry name" value="crcB"/>
    <property type="match status" value="1"/>
</dbReference>
<evidence type="ECO:0000256" key="2">
    <source>
        <dbReference type="ARBA" id="ARBA00022475"/>
    </source>
</evidence>
<evidence type="ECO:0000256" key="5">
    <source>
        <dbReference type="ARBA" id="ARBA00023136"/>
    </source>
</evidence>
<evidence type="ECO:0008006" key="10">
    <source>
        <dbReference type="Google" id="ProtNLM"/>
    </source>
</evidence>
<dbReference type="AlphaFoldDB" id="A0A381S127"/>
<sequence>MLQLLVIGCGGAVGAMMRYGLGLRVTLLAGSAFPWGTLLVNIVGCFLAGLLFALAVTRIPLSDLLRNGLQIGLLGGFTTFSAFSIDAITLFDQGLWLRGLLYIVTSVIVSLLGAYLGMSVGRNF</sequence>
<evidence type="ECO:0000256" key="1">
    <source>
        <dbReference type="ARBA" id="ARBA00004651"/>
    </source>
</evidence>
<comment type="subcellular location">
    <subcellularLocation>
        <location evidence="1">Cell membrane</location>
        <topology evidence="1">Multi-pass membrane protein</topology>
    </subcellularLocation>
</comment>
<dbReference type="GO" id="GO:0005886">
    <property type="term" value="C:plasma membrane"/>
    <property type="evidence" value="ECO:0007669"/>
    <property type="project" value="UniProtKB-SubCell"/>
</dbReference>
<keyword evidence="5 8" id="KW-0472">Membrane</keyword>
<dbReference type="GO" id="GO:1903425">
    <property type="term" value="F:fluoride transmembrane transporter activity"/>
    <property type="evidence" value="ECO:0007669"/>
    <property type="project" value="TreeGrafter"/>
</dbReference>
<protein>
    <recommendedName>
        <fullName evidence="10">Fluoride ion transporter CrcB</fullName>
    </recommendedName>
</protein>
<evidence type="ECO:0000256" key="6">
    <source>
        <dbReference type="ARBA" id="ARBA00035120"/>
    </source>
</evidence>
<organism evidence="9">
    <name type="scientific">marine metagenome</name>
    <dbReference type="NCBI Taxonomy" id="408172"/>
    <lineage>
        <taxon>unclassified sequences</taxon>
        <taxon>metagenomes</taxon>
        <taxon>ecological metagenomes</taxon>
    </lineage>
</organism>
<keyword evidence="2" id="KW-1003">Cell membrane</keyword>
<keyword evidence="4 8" id="KW-1133">Transmembrane helix</keyword>
<evidence type="ECO:0000256" key="4">
    <source>
        <dbReference type="ARBA" id="ARBA00022989"/>
    </source>
</evidence>
<dbReference type="HAMAP" id="MF_00454">
    <property type="entry name" value="FluC"/>
    <property type="match status" value="1"/>
</dbReference>
<evidence type="ECO:0000256" key="7">
    <source>
        <dbReference type="ARBA" id="ARBA00035585"/>
    </source>
</evidence>
<feature type="transmembrane region" description="Helical" evidence="8">
    <location>
        <begin position="32"/>
        <end position="56"/>
    </location>
</feature>
<accession>A0A381S127</accession>
<dbReference type="Pfam" id="PF02537">
    <property type="entry name" value="CRCB"/>
    <property type="match status" value="1"/>
</dbReference>
<gene>
    <name evidence="9" type="ORF">METZ01_LOCUS50604</name>
</gene>
<dbReference type="PANTHER" id="PTHR28259">
    <property type="entry name" value="FLUORIDE EXPORT PROTEIN 1-RELATED"/>
    <property type="match status" value="1"/>
</dbReference>
<evidence type="ECO:0000256" key="8">
    <source>
        <dbReference type="SAM" id="Phobius"/>
    </source>
</evidence>